<evidence type="ECO:0000259" key="11">
    <source>
        <dbReference type="Pfam" id="PF13609"/>
    </source>
</evidence>
<keyword evidence="8" id="KW-0626">Porin</keyword>
<dbReference type="Gene3D" id="2.40.160.10">
    <property type="entry name" value="Porin"/>
    <property type="match status" value="1"/>
</dbReference>
<dbReference type="AlphaFoldDB" id="A0A516SA68"/>
<evidence type="ECO:0000256" key="9">
    <source>
        <dbReference type="ARBA" id="ARBA00023136"/>
    </source>
</evidence>
<keyword evidence="3" id="KW-0813">Transport</keyword>
<comment type="subunit">
    <text evidence="2">Homotrimer.</text>
</comment>
<dbReference type="KEGG" id="cari:FNU76_01025"/>
<evidence type="ECO:0000256" key="3">
    <source>
        <dbReference type="ARBA" id="ARBA00022448"/>
    </source>
</evidence>
<evidence type="ECO:0000313" key="12">
    <source>
        <dbReference type="EMBL" id="QDQ25043.1"/>
    </source>
</evidence>
<dbReference type="InterPro" id="IPR033900">
    <property type="entry name" value="Gram_neg_porin_domain"/>
</dbReference>
<sequence>MRFGLWLTRQFNSQQTNGIRFHPIQRNQGSYPMKHARIAAVVASLFALPTMSFAADNVTVYGIAQAAVSSVDNGSVRQTIIEDTGSRIGFKGEEDLGAGLAAFFKIESAVALDDASKSGFATREGWVGLKNKDWGLVKLGRGKSYFDLAQESFDGFNGNSTMINSLLIDNAYYRISNSIAYESPDMGGLVAKVEYGDIEKKGSTAGTGKKHNPYTLIGVLEYNNGPIYAVAGVESQRDQATGQAGSSIKSVADDAKATNTLLGGGFTFDSGTNVKLAWRHSKWKAGTGATTQKRNAFIGVVTQPITPVASVRLGFTKVADIKNTSDTGGTYWAIGGDYALSKRTIAYTEFTRAGNDKNAGGLLQTSAGQAAGERNNNAWTTGLIHLF</sequence>
<evidence type="ECO:0000256" key="10">
    <source>
        <dbReference type="ARBA" id="ARBA00023237"/>
    </source>
</evidence>
<keyword evidence="9" id="KW-0472">Membrane</keyword>
<proteinExistence type="predicted"/>
<dbReference type="Proteomes" id="UP000317550">
    <property type="component" value="Chromosome"/>
</dbReference>
<keyword evidence="4" id="KW-1134">Transmembrane beta strand</keyword>
<dbReference type="Pfam" id="PF13609">
    <property type="entry name" value="Porin_4"/>
    <property type="match status" value="1"/>
</dbReference>
<evidence type="ECO:0000256" key="6">
    <source>
        <dbReference type="ARBA" id="ARBA00022729"/>
    </source>
</evidence>
<keyword evidence="13" id="KW-1185">Reference proteome</keyword>
<gene>
    <name evidence="12" type="ORF">FNU76_01025</name>
</gene>
<keyword evidence="10" id="KW-0998">Cell outer membrane</keyword>
<evidence type="ECO:0000256" key="2">
    <source>
        <dbReference type="ARBA" id="ARBA00011233"/>
    </source>
</evidence>
<evidence type="ECO:0000256" key="5">
    <source>
        <dbReference type="ARBA" id="ARBA00022692"/>
    </source>
</evidence>
<dbReference type="OrthoDB" id="6975458at2"/>
<dbReference type="GO" id="GO:0009279">
    <property type="term" value="C:cell outer membrane"/>
    <property type="evidence" value="ECO:0007669"/>
    <property type="project" value="UniProtKB-SubCell"/>
</dbReference>
<reference evidence="13" key="1">
    <citation type="submission" date="2019-07" db="EMBL/GenBank/DDBJ databases">
        <title>Chitinimonas sp. nov., isolated from Ny-Alesund, arctica soil.</title>
        <authorList>
            <person name="Xu Q."/>
            <person name="Peng F."/>
        </authorList>
    </citation>
    <scope>NUCLEOTIDE SEQUENCE [LARGE SCALE GENOMIC DNA]</scope>
    <source>
        <strain evidence="13">R3-44</strain>
    </source>
</reference>
<dbReference type="EMBL" id="CP041730">
    <property type="protein sequence ID" value="QDQ25043.1"/>
    <property type="molecule type" value="Genomic_DNA"/>
</dbReference>
<dbReference type="SUPFAM" id="SSF56935">
    <property type="entry name" value="Porins"/>
    <property type="match status" value="1"/>
</dbReference>
<dbReference type="InterPro" id="IPR050298">
    <property type="entry name" value="Gram-neg_bact_OMP"/>
</dbReference>
<comment type="subcellular location">
    <subcellularLocation>
        <location evidence="1">Cell outer membrane</location>
        <topology evidence="1">Multi-pass membrane protein</topology>
    </subcellularLocation>
</comment>
<evidence type="ECO:0000313" key="13">
    <source>
        <dbReference type="Proteomes" id="UP000317550"/>
    </source>
</evidence>
<dbReference type="InterPro" id="IPR001702">
    <property type="entry name" value="Porin_Gram-ve"/>
</dbReference>
<name>A0A516SA68_9NEIS</name>
<dbReference type="CDD" id="cd00342">
    <property type="entry name" value="gram_neg_porins"/>
    <property type="match status" value="1"/>
</dbReference>
<protein>
    <submittedName>
        <fullName evidence="12">Porin</fullName>
    </submittedName>
</protein>
<dbReference type="InterPro" id="IPR023614">
    <property type="entry name" value="Porin_dom_sf"/>
</dbReference>
<dbReference type="PANTHER" id="PTHR34501:SF9">
    <property type="entry name" value="MAJOR OUTER MEMBRANE PROTEIN P.IA"/>
    <property type="match status" value="1"/>
</dbReference>
<keyword evidence="6" id="KW-0732">Signal</keyword>
<dbReference type="GO" id="GO:0046930">
    <property type="term" value="C:pore complex"/>
    <property type="evidence" value="ECO:0007669"/>
    <property type="project" value="UniProtKB-KW"/>
</dbReference>
<evidence type="ECO:0000256" key="7">
    <source>
        <dbReference type="ARBA" id="ARBA00023065"/>
    </source>
</evidence>
<accession>A0A516SA68</accession>
<feature type="domain" description="Porin" evidence="11">
    <location>
        <begin position="42"/>
        <end position="357"/>
    </location>
</feature>
<dbReference type="PANTHER" id="PTHR34501">
    <property type="entry name" value="PROTEIN YDDL-RELATED"/>
    <property type="match status" value="1"/>
</dbReference>
<organism evidence="12 13">
    <name type="scientific">Chitinimonas arctica</name>
    <dbReference type="NCBI Taxonomy" id="2594795"/>
    <lineage>
        <taxon>Bacteria</taxon>
        <taxon>Pseudomonadati</taxon>
        <taxon>Pseudomonadota</taxon>
        <taxon>Betaproteobacteria</taxon>
        <taxon>Neisseriales</taxon>
        <taxon>Chitinibacteraceae</taxon>
        <taxon>Chitinimonas</taxon>
    </lineage>
</organism>
<dbReference type="InterPro" id="IPR002299">
    <property type="entry name" value="Porin_Neis"/>
</dbReference>
<evidence type="ECO:0000256" key="8">
    <source>
        <dbReference type="ARBA" id="ARBA00023114"/>
    </source>
</evidence>
<dbReference type="GO" id="GO:0015288">
    <property type="term" value="F:porin activity"/>
    <property type="evidence" value="ECO:0007669"/>
    <property type="project" value="UniProtKB-KW"/>
</dbReference>
<dbReference type="PRINTS" id="PR00184">
    <property type="entry name" value="NEISSPPORIN"/>
</dbReference>
<evidence type="ECO:0000256" key="4">
    <source>
        <dbReference type="ARBA" id="ARBA00022452"/>
    </source>
</evidence>
<keyword evidence="5" id="KW-0812">Transmembrane</keyword>
<dbReference type="GO" id="GO:0034220">
    <property type="term" value="P:monoatomic ion transmembrane transport"/>
    <property type="evidence" value="ECO:0007669"/>
    <property type="project" value="InterPro"/>
</dbReference>
<evidence type="ECO:0000256" key="1">
    <source>
        <dbReference type="ARBA" id="ARBA00004571"/>
    </source>
</evidence>
<dbReference type="PRINTS" id="PR00182">
    <property type="entry name" value="ECOLNEIPORIN"/>
</dbReference>
<keyword evidence="7" id="KW-0406">Ion transport</keyword>